<evidence type="ECO:0000256" key="4">
    <source>
        <dbReference type="ARBA" id="ARBA00022692"/>
    </source>
</evidence>
<accession>F8F1D1</accession>
<keyword evidence="10" id="KW-1185">Reference proteome</keyword>
<dbReference type="PANTHER" id="PTHR30193">
    <property type="entry name" value="ABC TRANSPORTER PERMEASE PROTEIN"/>
    <property type="match status" value="1"/>
</dbReference>
<feature type="transmembrane region" description="Helical" evidence="7">
    <location>
        <begin position="213"/>
        <end position="233"/>
    </location>
</feature>
<dbReference type="InterPro" id="IPR051393">
    <property type="entry name" value="ABC_transporter_permease"/>
</dbReference>
<reference evidence="10" key="1">
    <citation type="journal article" date="2013" name="Stand. Genomic Sci.">
        <title>Genome sequence of the thermophilic fresh-water bacterium Spirochaeta caldaria type strain (H1(T)), reclassification of Spirochaeta caldaria, Spirochaeta stenostrepta, and Spirochaeta zuelzerae in the genus Treponema as Treponema caldaria comb. nov., Treponema stenostrepta comb. nov., and Treponema zuelzerae comb. nov., and emendation of the genus Treponema.</title>
        <authorList>
            <person name="Abt B."/>
            <person name="Goker M."/>
            <person name="Scheuner C."/>
            <person name="Han C."/>
            <person name="Lu M."/>
            <person name="Misra M."/>
            <person name="Lapidus A."/>
            <person name="Nolan M."/>
            <person name="Lucas S."/>
            <person name="Hammon N."/>
            <person name="Deshpande S."/>
            <person name="Cheng J.F."/>
            <person name="Tapia R."/>
            <person name="Goodwin L.A."/>
            <person name="Pitluck S."/>
            <person name="Liolios K."/>
            <person name="Pagani I."/>
            <person name="Ivanova N."/>
            <person name="Mavromatis K."/>
            <person name="Mikhailova N."/>
            <person name="Huntemann M."/>
            <person name="Pati A."/>
            <person name="Chen A."/>
            <person name="Palaniappan K."/>
            <person name="Land M."/>
            <person name="Hauser L."/>
            <person name="Jeffries C.D."/>
            <person name="Rohde M."/>
            <person name="Spring S."/>
            <person name="Gronow S."/>
            <person name="Detter J.C."/>
            <person name="Bristow J."/>
            <person name="Eisen J.A."/>
            <person name="Markowitz V."/>
            <person name="Hugenholtz P."/>
            <person name="Kyrpides N.C."/>
            <person name="Woyke T."/>
            <person name="Klenk H.P."/>
        </authorList>
    </citation>
    <scope>NUCLEOTIDE SEQUENCE</scope>
    <source>
        <strain evidence="10">ATCC 51460 / DSM 7334 / H1</strain>
    </source>
</reference>
<dbReference type="GO" id="GO:0055085">
    <property type="term" value="P:transmembrane transport"/>
    <property type="evidence" value="ECO:0007669"/>
    <property type="project" value="InterPro"/>
</dbReference>
<keyword evidence="5 7" id="KW-1133">Transmembrane helix</keyword>
<keyword evidence="3" id="KW-1003">Cell membrane</keyword>
<feature type="transmembrane region" description="Helical" evidence="7">
    <location>
        <begin position="111"/>
        <end position="131"/>
    </location>
</feature>
<dbReference type="Proteomes" id="UP000000503">
    <property type="component" value="Chromosome"/>
</dbReference>
<evidence type="ECO:0000256" key="3">
    <source>
        <dbReference type="ARBA" id="ARBA00022475"/>
    </source>
</evidence>
<dbReference type="EMBL" id="CP002868">
    <property type="protein sequence ID" value="AEJ18775.1"/>
    <property type="molecule type" value="Genomic_DNA"/>
</dbReference>
<evidence type="ECO:0000256" key="5">
    <source>
        <dbReference type="ARBA" id="ARBA00022989"/>
    </source>
</evidence>
<gene>
    <name evidence="9" type="ordered locus">Spica_0621</name>
</gene>
<evidence type="ECO:0000313" key="9">
    <source>
        <dbReference type="EMBL" id="AEJ18775.1"/>
    </source>
</evidence>
<evidence type="ECO:0000313" key="10">
    <source>
        <dbReference type="Proteomes" id="UP000000503"/>
    </source>
</evidence>
<dbReference type="CDD" id="cd06261">
    <property type="entry name" value="TM_PBP2"/>
    <property type="match status" value="1"/>
</dbReference>
<feature type="transmembrane region" description="Helical" evidence="7">
    <location>
        <begin position="15"/>
        <end position="38"/>
    </location>
</feature>
<keyword evidence="6 7" id="KW-0472">Membrane</keyword>
<sequence>MKATTRSHGTFEQTLVPLMFLTPNLLIFSLFIIVPAIMGLRMSLFEWSILDGSKFIGLMNFQDLLHDSMFWLTLKNTLVYVVIVVPILGIVALMLALPLASEGGGMGVFRAIYYMPTMLSMIIVGIAWRWLLGYDLGIINYLLKLLGSKPIPWLTDGIMANVSLIFVTLWTRAGYFMMMFVGGLQAIPKTYYEAAQIDGASSITTFRSITLPLLKPIILVVVVLATIEAFKAYELVFVLTQGGPGTSTKFIVQYIFQAAFQEDKMGYGAAMSVILLIIIGIITLFQFMAQKEEYTNE</sequence>
<evidence type="ECO:0000256" key="1">
    <source>
        <dbReference type="ARBA" id="ARBA00004651"/>
    </source>
</evidence>
<dbReference type="AlphaFoldDB" id="F8F1D1"/>
<dbReference type="STRING" id="744872.Spica_0621"/>
<dbReference type="OrthoDB" id="368874at2"/>
<feature type="domain" description="ABC transmembrane type-1" evidence="8">
    <location>
        <begin position="74"/>
        <end position="286"/>
    </location>
</feature>
<feature type="transmembrane region" description="Helical" evidence="7">
    <location>
        <begin position="267"/>
        <end position="289"/>
    </location>
</feature>
<dbReference type="PROSITE" id="PS50928">
    <property type="entry name" value="ABC_TM1"/>
    <property type="match status" value="1"/>
</dbReference>
<evidence type="ECO:0000259" key="8">
    <source>
        <dbReference type="PROSITE" id="PS50928"/>
    </source>
</evidence>
<dbReference type="PANTHER" id="PTHR30193:SF37">
    <property type="entry name" value="INNER MEMBRANE ABC TRANSPORTER PERMEASE PROTEIN YCJO"/>
    <property type="match status" value="1"/>
</dbReference>
<keyword evidence="2 7" id="KW-0813">Transport</keyword>
<dbReference type="InterPro" id="IPR000515">
    <property type="entry name" value="MetI-like"/>
</dbReference>
<dbReference type="eggNOG" id="COG1175">
    <property type="taxonomic scope" value="Bacteria"/>
</dbReference>
<name>F8F1D1_GRAC1</name>
<dbReference type="GO" id="GO:0005886">
    <property type="term" value="C:plasma membrane"/>
    <property type="evidence" value="ECO:0007669"/>
    <property type="project" value="UniProtKB-SubCell"/>
</dbReference>
<evidence type="ECO:0000256" key="2">
    <source>
        <dbReference type="ARBA" id="ARBA00022448"/>
    </source>
</evidence>
<dbReference type="InterPro" id="IPR035906">
    <property type="entry name" value="MetI-like_sf"/>
</dbReference>
<keyword evidence="4 7" id="KW-0812">Transmembrane</keyword>
<dbReference type="SUPFAM" id="SSF161098">
    <property type="entry name" value="MetI-like"/>
    <property type="match status" value="1"/>
</dbReference>
<dbReference type="HOGENOM" id="CLU_016047_0_2_12"/>
<protein>
    <submittedName>
        <fullName evidence="9">ABC-type transporter, integral membrane subunit</fullName>
    </submittedName>
</protein>
<comment type="subcellular location">
    <subcellularLocation>
        <location evidence="1 7">Cell membrane</location>
        <topology evidence="1 7">Multi-pass membrane protein</topology>
    </subcellularLocation>
</comment>
<dbReference type="KEGG" id="scd:Spica_0621"/>
<evidence type="ECO:0000256" key="7">
    <source>
        <dbReference type="RuleBase" id="RU363032"/>
    </source>
</evidence>
<comment type="similarity">
    <text evidence="7">Belongs to the binding-protein-dependent transport system permease family.</text>
</comment>
<dbReference type="Gene3D" id="1.10.3720.10">
    <property type="entry name" value="MetI-like"/>
    <property type="match status" value="1"/>
</dbReference>
<organism evidence="9 10">
    <name type="scientific">Gracilinema caldarium (strain ATCC 51460 / DSM 7334 / H1)</name>
    <name type="common">Treponema caldarium</name>
    <dbReference type="NCBI Taxonomy" id="744872"/>
    <lineage>
        <taxon>Bacteria</taxon>
        <taxon>Pseudomonadati</taxon>
        <taxon>Spirochaetota</taxon>
        <taxon>Spirochaetia</taxon>
        <taxon>Spirochaetales</taxon>
        <taxon>Breznakiellaceae</taxon>
        <taxon>Gracilinema</taxon>
    </lineage>
</organism>
<dbReference type="Pfam" id="PF00528">
    <property type="entry name" value="BPD_transp_1"/>
    <property type="match status" value="1"/>
</dbReference>
<proteinExistence type="inferred from homology"/>
<evidence type="ECO:0000256" key="6">
    <source>
        <dbReference type="ARBA" id="ARBA00023136"/>
    </source>
</evidence>
<feature type="transmembrane region" description="Helical" evidence="7">
    <location>
        <begin position="78"/>
        <end position="99"/>
    </location>
</feature>